<dbReference type="EMBL" id="CP044496">
    <property type="protein sequence ID" value="QFG51346.1"/>
    <property type="molecule type" value="Genomic_DNA"/>
</dbReference>
<organism evidence="6 7">
    <name type="scientific">Lactobacillus acetotolerans</name>
    <dbReference type="NCBI Taxonomy" id="1600"/>
    <lineage>
        <taxon>Bacteria</taxon>
        <taxon>Bacillati</taxon>
        <taxon>Bacillota</taxon>
        <taxon>Bacilli</taxon>
        <taxon>Lactobacillales</taxon>
        <taxon>Lactobacillaceae</taxon>
        <taxon>Lactobacillus</taxon>
    </lineage>
</organism>
<sequence>MRKFNSKTITDICMIALGCAIYGLSLDIVSVPNRLADGGISGICLILRHFWNIDMGFSSLVLNIPLIILGYRFMGKHLLSYTIWGTICLSFFLWLWRLFPIISLNLDHDLFLAALLAGSLSGLGLGLVFRYNGTSGGTDILARIAQIKYGVPSGKVLFAFDALVLVASLTYLDITHMMYTLFASFILSRVMDAVQQGAYSARGLLIISDKYKEIGQMIDLKLSRGFTYLEAKGGYKEENRPVIYVVVEPREVPAIKDLIKQEDPHAFVSIIEVHEALGEGFTYKQKQRHLFIRK</sequence>
<dbReference type="InterPro" id="IPR003740">
    <property type="entry name" value="YitT"/>
</dbReference>
<dbReference type="InterPro" id="IPR051461">
    <property type="entry name" value="UPF0750_membrane"/>
</dbReference>
<evidence type="ECO:0000256" key="5">
    <source>
        <dbReference type="ARBA" id="ARBA00023136"/>
    </source>
</evidence>
<evidence type="ECO:0000256" key="1">
    <source>
        <dbReference type="ARBA" id="ARBA00004651"/>
    </source>
</evidence>
<comment type="subcellular location">
    <subcellularLocation>
        <location evidence="1">Cell membrane</location>
        <topology evidence="1">Multi-pass membrane protein</topology>
    </subcellularLocation>
</comment>
<accession>A0A353UBS6</accession>
<dbReference type="CDD" id="cd16380">
    <property type="entry name" value="YitT_C"/>
    <property type="match status" value="1"/>
</dbReference>
<dbReference type="GO" id="GO:0005886">
    <property type="term" value="C:plasma membrane"/>
    <property type="evidence" value="ECO:0007669"/>
    <property type="project" value="UniProtKB-SubCell"/>
</dbReference>
<keyword evidence="5" id="KW-0472">Membrane</keyword>
<evidence type="ECO:0000256" key="2">
    <source>
        <dbReference type="ARBA" id="ARBA00022475"/>
    </source>
</evidence>
<dbReference type="AlphaFoldDB" id="A0A353UBS6"/>
<dbReference type="RefSeq" id="WP_054681352.1">
    <property type="nucleotide sequence ID" value="NZ_CALFMW010000091.1"/>
</dbReference>
<evidence type="ECO:0000313" key="7">
    <source>
        <dbReference type="Proteomes" id="UP000325393"/>
    </source>
</evidence>
<gene>
    <name evidence="6" type="ORF">LA749_04795</name>
</gene>
<dbReference type="Proteomes" id="UP000325393">
    <property type="component" value="Chromosome"/>
</dbReference>
<dbReference type="Pfam" id="PF10035">
    <property type="entry name" value="DUF2179"/>
    <property type="match status" value="1"/>
</dbReference>
<dbReference type="InterPro" id="IPR015867">
    <property type="entry name" value="N-reg_PII/ATP_PRibTrfase_C"/>
</dbReference>
<dbReference type="InterPro" id="IPR019264">
    <property type="entry name" value="DUF2179"/>
</dbReference>
<keyword evidence="2" id="KW-1003">Cell membrane</keyword>
<evidence type="ECO:0000256" key="4">
    <source>
        <dbReference type="ARBA" id="ARBA00022989"/>
    </source>
</evidence>
<dbReference type="PANTHER" id="PTHR33545:SF10">
    <property type="entry name" value="UPF0750 MEMBRANE PROTEIN YPJC"/>
    <property type="match status" value="1"/>
</dbReference>
<dbReference type="PANTHER" id="PTHR33545">
    <property type="entry name" value="UPF0750 MEMBRANE PROTEIN YITT-RELATED"/>
    <property type="match status" value="1"/>
</dbReference>
<reference evidence="6 7" key="1">
    <citation type="submission" date="2019-09" db="EMBL/GenBank/DDBJ databases">
        <title>Genome sequencing of Lactobacillus acetotolerans.</title>
        <authorList>
            <person name="Kim K."/>
        </authorList>
    </citation>
    <scope>NUCLEOTIDE SEQUENCE [LARGE SCALE GENOMIC DNA]</scope>
    <source>
        <strain evidence="6 7">LA749</strain>
    </source>
</reference>
<keyword evidence="4" id="KW-1133">Transmembrane helix</keyword>
<evidence type="ECO:0000256" key="3">
    <source>
        <dbReference type="ARBA" id="ARBA00022692"/>
    </source>
</evidence>
<evidence type="ECO:0000313" key="6">
    <source>
        <dbReference type="EMBL" id="QFG51346.1"/>
    </source>
</evidence>
<dbReference type="PIRSF" id="PIRSF006483">
    <property type="entry name" value="Membrane_protein_YitT"/>
    <property type="match status" value="1"/>
</dbReference>
<protein>
    <submittedName>
        <fullName evidence="6">YitT family protein</fullName>
    </submittedName>
</protein>
<dbReference type="GeneID" id="78212301"/>
<proteinExistence type="predicted"/>
<name>A0A353UBS6_9LACO</name>
<dbReference type="Gene3D" id="3.30.70.120">
    <property type="match status" value="1"/>
</dbReference>
<dbReference type="Pfam" id="PF02588">
    <property type="entry name" value="YitT_membrane"/>
    <property type="match status" value="1"/>
</dbReference>
<keyword evidence="3" id="KW-0812">Transmembrane</keyword>